<keyword evidence="2" id="KW-1185">Reference proteome</keyword>
<dbReference type="AlphaFoldDB" id="B6QGA0"/>
<protein>
    <submittedName>
        <fullName evidence="1">Uncharacterized protein</fullName>
    </submittedName>
</protein>
<dbReference type="HOGENOM" id="CLU_1982331_0_0_1"/>
<gene>
    <name evidence="1" type="ORF">PMAA_084860</name>
</gene>
<dbReference type="InterPro" id="IPR053175">
    <property type="entry name" value="DHMBA_Reg_Transcription_Factor"/>
</dbReference>
<proteinExistence type="predicted"/>
<dbReference type="PhylomeDB" id="B6QGA0"/>
<evidence type="ECO:0000313" key="2">
    <source>
        <dbReference type="Proteomes" id="UP000001294"/>
    </source>
</evidence>
<reference evidence="2" key="1">
    <citation type="journal article" date="2015" name="Genome Announc.">
        <title>Genome sequence of the AIDS-associated pathogen Penicillium marneffei (ATCC18224) and its near taxonomic relative Talaromyces stipitatus (ATCC10500).</title>
        <authorList>
            <person name="Nierman W.C."/>
            <person name="Fedorova-Abrams N.D."/>
            <person name="Andrianopoulos A."/>
        </authorList>
    </citation>
    <scope>NUCLEOTIDE SEQUENCE [LARGE SCALE GENOMIC DNA]</scope>
    <source>
        <strain evidence="2">ATCC 18224 / CBS 334.59 / QM 7333</strain>
    </source>
</reference>
<dbReference type="PANTHER" id="PTHR38791">
    <property type="entry name" value="ZN(II)2CYS6 TRANSCRIPTION FACTOR (EUROFUNG)-RELATED-RELATED"/>
    <property type="match status" value="1"/>
</dbReference>
<organism evidence="1 2">
    <name type="scientific">Talaromyces marneffei (strain ATCC 18224 / CBS 334.59 / QM 7333)</name>
    <name type="common">Penicillium marneffei</name>
    <dbReference type="NCBI Taxonomy" id="441960"/>
    <lineage>
        <taxon>Eukaryota</taxon>
        <taxon>Fungi</taxon>
        <taxon>Dikarya</taxon>
        <taxon>Ascomycota</taxon>
        <taxon>Pezizomycotina</taxon>
        <taxon>Eurotiomycetes</taxon>
        <taxon>Eurotiomycetidae</taxon>
        <taxon>Eurotiales</taxon>
        <taxon>Trichocomaceae</taxon>
        <taxon>Talaromyces</taxon>
        <taxon>Talaromyces sect. Talaromyces</taxon>
    </lineage>
</organism>
<dbReference type="Proteomes" id="UP000001294">
    <property type="component" value="Unassembled WGS sequence"/>
</dbReference>
<dbReference type="EMBL" id="DS995901">
    <property type="protein sequence ID" value="EEA24485.1"/>
    <property type="molecule type" value="Genomic_DNA"/>
</dbReference>
<evidence type="ECO:0000313" key="1">
    <source>
        <dbReference type="EMBL" id="EEA24485.1"/>
    </source>
</evidence>
<sequence length="126" mass="13776">MVSIAGQTSPIYAVSNAIAYAYRASYTGSPTARSDMFHAYGTALRTVKAALDDPVEYKKDSTLLAVWMFVVYEFLSNANLTTIAASEQGERHCRGMASLISVRGSEQFSMQQGRDLVCYIANVNSK</sequence>
<name>B6QGA0_TALMQ</name>
<dbReference type="VEuPathDB" id="FungiDB:PMAA_084860"/>
<accession>B6QGA0</accession>